<dbReference type="STRING" id="645274.SAMN04487901_103155"/>
<dbReference type="GO" id="GO:0006352">
    <property type="term" value="P:DNA-templated transcription initiation"/>
    <property type="evidence" value="ECO:0007669"/>
    <property type="project" value="InterPro"/>
</dbReference>
<keyword evidence="2" id="KW-0805">Transcription regulation</keyword>
<evidence type="ECO:0000256" key="4">
    <source>
        <dbReference type="ARBA" id="ARBA00023125"/>
    </source>
</evidence>
<evidence type="ECO:0000256" key="5">
    <source>
        <dbReference type="ARBA" id="ARBA00023163"/>
    </source>
</evidence>
<dbReference type="Proteomes" id="UP000198779">
    <property type="component" value="Unassembled WGS sequence"/>
</dbReference>
<evidence type="ECO:0000313" key="8">
    <source>
        <dbReference type="EMBL" id="SDG39235.1"/>
    </source>
</evidence>
<dbReference type="InterPro" id="IPR007627">
    <property type="entry name" value="RNA_pol_sigma70_r2"/>
</dbReference>
<feature type="domain" description="RNA polymerase sigma-70 region 2" evidence="6">
    <location>
        <begin position="10"/>
        <end position="72"/>
    </location>
</feature>
<dbReference type="CDD" id="cd06171">
    <property type="entry name" value="Sigma70_r4"/>
    <property type="match status" value="1"/>
</dbReference>
<keyword evidence="4" id="KW-0238">DNA-binding</keyword>
<dbReference type="Gene3D" id="1.10.10.10">
    <property type="entry name" value="Winged helix-like DNA-binding domain superfamily/Winged helix DNA-binding domain"/>
    <property type="match status" value="1"/>
</dbReference>
<dbReference type="PANTHER" id="PTHR43133">
    <property type="entry name" value="RNA POLYMERASE ECF-TYPE SIGMA FACTO"/>
    <property type="match status" value="1"/>
</dbReference>
<dbReference type="Pfam" id="PF08281">
    <property type="entry name" value="Sigma70_r4_2"/>
    <property type="match status" value="1"/>
</dbReference>
<dbReference type="GO" id="GO:0016987">
    <property type="term" value="F:sigma factor activity"/>
    <property type="evidence" value="ECO:0007669"/>
    <property type="project" value="UniProtKB-KW"/>
</dbReference>
<proteinExistence type="inferred from homology"/>
<dbReference type="RefSeq" id="WP_091815231.1">
    <property type="nucleotide sequence ID" value="NZ_FNCQ01000003.1"/>
</dbReference>
<dbReference type="SUPFAM" id="SSF88946">
    <property type="entry name" value="Sigma2 domain of RNA polymerase sigma factors"/>
    <property type="match status" value="1"/>
</dbReference>
<evidence type="ECO:0000313" key="9">
    <source>
        <dbReference type="Proteomes" id="UP000198779"/>
    </source>
</evidence>
<evidence type="ECO:0000259" key="6">
    <source>
        <dbReference type="Pfam" id="PF04542"/>
    </source>
</evidence>
<gene>
    <name evidence="8" type="ORF">SAMN04487901_103155</name>
</gene>
<evidence type="ECO:0000259" key="7">
    <source>
        <dbReference type="Pfam" id="PF08281"/>
    </source>
</evidence>
<dbReference type="InterPro" id="IPR014284">
    <property type="entry name" value="RNA_pol_sigma-70_dom"/>
</dbReference>
<dbReference type="EMBL" id="FNCQ01000003">
    <property type="protein sequence ID" value="SDG39235.1"/>
    <property type="molecule type" value="Genomic_DNA"/>
</dbReference>
<keyword evidence="9" id="KW-1185">Reference proteome</keyword>
<dbReference type="InterPro" id="IPR013249">
    <property type="entry name" value="RNA_pol_sigma70_r4_t2"/>
</dbReference>
<dbReference type="SUPFAM" id="SSF88659">
    <property type="entry name" value="Sigma3 and sigma4 domains of RNA polymerase sigma factors"/>
    <property type="match status" value="1"/>
</dbReference>
<dbReference type="InterPro" id="IPR013325">
    <property type="entry name" value="RNA_pol_sigma_r2"/>
</dbReference>
<evidence type="ECO:0000256" key="3">
    <source>
        <dbReference type="ARBA" id="ARBA00023082"/>
    </source>
</evidence>
<accession>A0A1G7TVB6</accession>
<keyword evidence="3" id="KW-0731">Sigma factor</keyword>
<dbReference type="GO" id="GO:0003677">
    <property type="term" value="F:DNA binding"/>
    <property type="evidence" value="ECO:0007669"/>
    <property type="project" value="UniProtKB-KW"/>
</dbReference>
<dbReference type="PANTHER" id="PTHR43133:SF8">
    <property type="entry name" value="RNA POLYMERASE SIGMA FACTOR HI_1459-RELATED"/>
    <property type="match status" value="1"/>
</dbReference>
<dbReference type="Gene3D" id="1.10.1740.10">
    <property type="match status" value="1"/>
</dbReference>
<comment type="similarity">
    <text evidence="1">Belongs to the sigma-70 factor family. ECF subfamily.</text>
</comment>
<organism evidence="8 9">
    <name type="scientific">Prevotella communis</name>
    <dbReference type="NCBI Taxonomy" id="2913614"/>
    <lineage>
        <taxon>Bacteria</taxon>
        <taxon>Pseudomonadati</taxon>
        <taxon>Bacteroidota</taxon>
        <taxon>Bacteroidia</taxon>
        <taxon>Bacteroidales</taxon>
        <taxon>Prevotellaceae</taxon>
        <taxon>Prevotella</taxon>
    </lineage>
</organism>
<dbReference type="InterPro" id="IPR039425">
    <property type="entry name" value="RNA_pol_sigma-70-like"/>
</dbReference>
<sequence>MDAREFKQRYMPHHQVLYRVAYHLTGNEQDAEDLLQDLYLKLWQKRDDLPDEAMKEAYLVTMIRHLFVDQRRLKHLDASAELKNEDGPPDERSIDYQIDARDEAQKMEGLISQLPEREARIIQMHLMDDRSYEEIEQDTGLSQGNIRIIVMRTKKKLKQQFQNITKTWTN</sequence>
<dbReference type="NCBIfam" id="TIGR02937">
    <property type="entry name" value="sigma70-ECF"/>
    <property type="match status" value="1"/>
</dbReference>
<keyword evidence="5" id="KW-0804">Transcription</keyword>
<dbReference type="Pfam" id="PF04542">
    <property type="entry name" value="Sigma70_r2"/>
    <property type="match status" value="1"/>
</dbReference>
<protein>
    <submittedName>
        <fullName evidence="8">RNA polymerase sigma-70 factor, ECF subfamily</fullName>
    </submittedName>
</protein>
<dbReference type="InterPro" id="IPR036388">
    <property type="entry name" value="WH-like_DNA-bd_sf"/>
</dbReference>
<evidence type="ECO:0000256" key="2">
    <source>
        <dbReference type="ARBA" id="ARBA00023015"/>
    </source>
</evidence>
<name>A0A1G7TVB6_9BACT</name>
<dbReference type="InterPro" id="IPR013324">
    <property type="entry name" value="RNA_pol_sigma_r3/r4-like"/>
</dbReference>
<dbReference type="AlphaFoldDB" id="A0A1G7TVB6"/>
<feature type="domain" description="RNA polymerase sigma factor 70 region 4 type 2" evidence="7">
    <location>
        <begin position="106"/>
        <end position="157"/>
    </location>
</feature>
<reference evidence="9" key="1">
    <citation type="submission" date="2016-10" db="EMBL/GenBank/DDBJ databases">
        <authorList>
            <person name="Varghese N."/>
            <person name="Submissions S."/>
        </authorList>
    </citation>
    <scope>NUCLEOTIDE SEQUENCE [LARGE SCALE GENOMIC DNA]</scope>
    <source>
        <strain evidence="9">BP1-148</strain>
    </source>
</reference>
<evidence type="ECO:0000256" key="1">
    <source>
        <dbReference type="ARBA" id="ARBA00010641"/>
    </source>
</evidence>